<dbReference type="Gene3D" id="2.70.98.10">
    <property type="match status" value="1"/>
</dbReference>
<dbReference type="InterPro" id="IPR037481">
    <property type="entry name" value="LacX"/>
</dbReference>
<organism evidence="1 2">
    <name type="scientific">Olsenella absiana</name>
    <dbReference type="NCBI Taxonomy" id="3115222"/>
    <lineage>
        <taxon>Bacteria</taxon>
        <taxon>Bacillati</taxon>
        <taxon>Actinomycetota</taxon>
        <taxon>Coriobacteriia</taxon>
        <taxon>Coriobacteriales</taxon>
        <taxon>Atopobiaceae</taxon>
        <taxon>Olsenella</taxon>
    </lineage>
</organism>
<evidence type="ECO:0000313" key="2">
    <source>
        <dbReference type="Proteomes" id="UP001332931"/>
    </source>
</evidence>
<dbReference type="SUPFAM" id="SSF74650">
    <property type="entry name" value="Galactose mutarotase-like"/>
    <property type="match status" value="1"/>
</dbReference>
<dbReference type="RefSeq" id="WP_330957965.1">
    <property type="nucleotide sequence ID" value="NZ_JAZGJQ010000003.1"/>
</dbReference>
<dbReference type="Pfam" id="PF01263">
    <property type="entry name" value="Aldose_epim"/>
    <property type="match status" value="1"/>
</dbReference>
<dbReference type="Proteomes" id="UP001332931">
    <property type="component" value="Unassembled WGS sequence"/>
</dbReference>
<dbReference type="EMBL" id="JAZGJQ010000003">
    <property type="protein sequence ID" value="MEE6147199.1"/>
    <property type="molecule type" value="Genomic_DNA"/>
</dbReference>
<proteinExistence type="predicted"/>
<sequence length="291" mass="32305">MSITTIRTDGLEASVDSAGAQLMSLRLEGVEYLWQGDPTWWPRRAPVLFPIVGNLRDGRAESAQGEVRLGRHGLARGLEHAIERAEADSVTYDLRSTPETRERYPFDFELEMTYRLAGGALEQRFVVTNTGKVTLPYVVGGHPAFNVPLAAGESFSDYRLEFARPWTCSSPVLEPESGLWDRGRKVPLLEDADVLPLSRELLAHDALLLADVPGRTVTLAGPAGHGVRVDFDGFDYLGVWSAANDAPFVAIEPWRGPSTFADADDVFEHKPGMDFLEPQESSEYWFRIIPF</sequence>
<gene>
    <name evidence="1" type="ORF">VXJ25_04215</name>
</gene>
<name>A0ABU7R9C5_9ACTN</name>
<evidence type="ECO:0000313" key="1">
    <source>
        <dbReference type="EMBL" id="MEE6147199.1"/>
    </source>
</evidence>
<dbReference type="InterPro" id="IPR008183">
    <property type="entry name" value="Aldose_1/G6P_1-epimerase"/>
</dbReference>
<reference evidence="1 2" key="1">
    <citation type="submission" date="2024-01" db="EMBL/GenBank/DDBJ databases">
        <title>Description of Olsenella sp. nov., isolated from pig feces.</title>
        <authorList>
            <person name="Chang Y.-H."/>
        </authorList>
    </citation>
    <scope>NUCLEOTIDE SEQUENCE [LARGE SCALE GENOMIC DNA]</scope>
    <source>
        <strain evidence="1 2">YH-ols2223</strain>
    </source>
</reference>
<dbReference type="CDD" id="cd09024">
    <property type="entry name" value="Aldose_epim_lacX"/>
    <property type="match status" value="1"/>
</dbReference>
<dbReference type="InterPro" id="IPR014718">
    <property type="entry name" value="GH-type_carb-bd"/>
</dbReference>
<accession>A0ABU7R9C5</accession>
<comment type="caution">
    <text evidence="1">The sequence shown here is derived from an EMBL/GenBank/DDBJ whole genome shotgun (WGS) entry which is preliminary data.</text>
</comment>
<keyword evidence="2" id="KW-1185">Reference proteome</keyword>
<protein>
    <submittedName>
        <fullName evidence="1">Aldose 1-epimerase family protein</fullName>
    </submittedName>
</protein>
<dbReference type="InterPro" id="IPR011013">
    <property type="entry name" value="Gal_mutarotase_sf_dom"/>
</dbReference>